<dbReference type="Pfam" id="PF01612">
    <property type="entry name" value="DNA_pol_A_exo1"/>
    <property type="match status" value="1"/>
</dbReference>
<evidence type="ECO:0000256" key="3">
    <source>
        <dbReference type="SAM" id="MobiDB-lite"/>
    </source>
</evidence>
<reference evidence="5 6" key="1">
    <citation type="journal article" date="2016" name="Genome Biol. Evol.">
        <title>Divergent and convergent evolution of fungal pathogenicity.</title>
        <authorList>
            <person name="Shang Y."/>
            <person name="Xiao G."/>
            <person name="Zheng P."/>
            <person name="Cen K."/>
            <person name="Zhan S."/>
            <person name="Wang C."/>
        </authorList>
    </citation>
    <scope>NUCLEOTIDE SEQUENCE [LARGE SCALE GENOMIC DNA]</scope>
    <source>
        <strain evidence="5 6">RCEF 4871</strain>
    </source>
</reference>
<dbReference type="InterPro" id="IPR051132">
    <property type="entry name" value="3-5_Exonuclease_domain"/>
</dbReference>
<feature type="compositionally biased region" description="Polar residues" evidence="3">
    <location>
        <begin position="163"/>
        <end position="173"/>
    </location>
</feature>
<dbReference type="GO" id="GO:0005634">
    <property type="term" value="C:nucleus"/>
    <property type="evidence" value="ECO:0007669"/>
    <property type="project" value="TreeGrafter"/>
</dbReference>
<comment type="caution">
    <text evidence="5">The sequence shown here is derived from an EMBL/GenBank/DDBJ whole genome shotgun (WGS) entry which is preliminary data.</text>
</comment>
<dbReference type="OrthoDB" id="1920326at2759"/>
<dbReference type="InterPro" id="IPR002562">
    <property type="entry name" value="3'-5'_exonuclease_dom"/>
</dbReference>
<dbReference type="SUPFAM" id="SSF53098">
    <property type="entry name" value="Ribonuclease H-like"/>
    <property type="match status" value="1"/>
</dbReference>
<evidence type="ECO:0000313" key="6">
    <source>
        <dbReference type="Proteomes" id="UP000243498"/>
    </source>
</evidence>
<keyword evidence="1" id="KW-0540">Nuclease</keyword>
<feature type="domain" description="3'-5' exonuclease" evidence="4">
    <location>
        <begin position="232"/>
        <end position="416"/>
    </location>
</feature>
<dbReference type="PANTHER" id="PTHR13620">
    <property type="entry name" value="3-5 EXONUCLEASE"/>
    <property type="match status" value="1"/>
</dbReference>
<dbReference type="GO" id="GO:0008408">
    <property type="term" value="F:3'-5' exonuclease activity"/>
    <property type="evidence" value="ECO:0007669"/>
    <property type="project" value="InterPro"/>
</dbReference>
<name>A0A167BS02_METRR</name>
<feature type="compositionally biased region" description="Polar residues" evidence="3">
    <location>
        <begin position="142"/>
        <end position="151"/>
    </location>
</feature>
<dbReference type="STRING" id="1081105.A0A167BS02"/>
<evidence type="ECO:0000256" key="2">
    <source>
        <dbReference type="ARBA" id="ARBA00022801"/>
    </source>
</evidence>
<accession>A0A167BS02</accession>
<dbReference type="EMBL" id="AZHC01000019">
    <property type="protein sequence ID" value="OAA40352.1"/>
    <property type="molecule type" value="Genomic_DNA"/>
</dbReference>
<evidence type="ECO:0000256" key="1">
    <source>
        <dbReference type="ARBA" id="ARBA00022722"/>
    </source>
</evidence>
<dbReference type="SMART" id="SM00474">
    <property type="entry name" value="35EXOc"/>
    <property type="match status" value="1"/>
</dbReference>
<feature type="region of interest" description="Disordered" evidence="3">
    <location>
        <begin position="142"/>
        <end position="177"/>
    </location>
</feature>
<protein>
    <submittedName>
        <fullName evidence="5">Ribonuclease H-like protein</fullName>
    </submittedName>
</protein>
<dbReference type="Proteomes" id="UP000243498">
    <property type="component" value="Unassembled WGS sequence"/>
</dbReference>
<proteinExistence type="predicted"/>
<dbReference type="PANTHER" id="PTHR13620:SF104">
    <property type="entry name" value="EXONUCLEASE 3'-5' DOMAIN-CONTAINING PROTEIN 2"/>
    <property type="match status" value="1"/>
</dbReference>
<dbReference type="CDD" id="cd06141">
    <property type="entry name" value="WRN_exo"/>
    <property type="match status" value="1"/>
</dbReference>
<sequence length="600" mass="66555">MTYLTRAGLRAVGRPKSLIPVQRRARGGRRRFKAPTIVGLALSETYPDGLLRAMARQLSVNGENKLWRPKLGIRFSSSPSPKPATLYPSLDMPRFIQTASSMSTKTESTGESFDYHVRPTAAEDFDALAPEPRDAITQLSSYSAPTDMQTPSQPPTADHKQAKNSTDAEVSKTNSERGLEIFELPSTPLSFKISPTLFHAARTAKAGSLESFWSHTMYQRAGDQGVLERVKVHYCTSRHTTEQVCQEHFLGQAVLGFDLEWLPYSTRSDGPRENVSLIQIASPERIGLFHVAMFAENEDFVPPTLRSIMEDPNVSKVGVQIQGDCTRMKNYLGVQCQGIFELSHLYKQVKYTAAKTPELINRVPVALSTQVLELLGLPLFKGEVVRSSNWMKRLNYSASDAYAGVQLYHVLESRRKGLDPCPPRPHHAELGLPIPVAKPKAEPDSDVGDVASDDSFSSIGSVLAAELLNLPLDPIKPLVRDPRILAAEERASEYRKSKKKSISAQPAALRAYFVWHSNVSLKPEAVARLLRDPPLKTNTVVSYILNVIVGEKMAFDKKRLKSEVLLLLDERARVGIKYGALVRSCESSDEATSRCISWQS</sequence>
<dbReference type="OMA" id="DVRSSNW"/>
<organism evidence="5 6">
    <name type="scientific">Metarhizium rileyi (strain RCEF 4871)</name>
    <name type="common">Nomuraea rileyi</name>
    <dbReference type="NCBI Taxonomy" id="1649241"/>
    <lineage>
        <taxon>Eukaryota</taxon>
        <taxon>Fungi</taxon>
        <taxon>Dikarya</taxon>
        <taxon>Ascomycota</taxon>
        <taxon>Pezizomycotina</taxon>
        <taxon>Sordariomycetes</taxon>
        <taxon>Hypocreomycetidae</taxon>
        <taxon>Hypocreales</taxon>
        <taxon>Clavicipitaceae</taxon>
        <taxon>Metarhizium</taxon>
    </lineage>
</organism>
<evidence type="ECO:0000259" key="4">
    <source>
        <dbReference type="SMART" id="SM00474"/>
    </source>
</evidence>
<dbReference type="InterPro" id="IPR012337">
    <property type="entry name" value="RNaseH-like_sf"/>
</dbReference>
<gene>
    <name evidence="5" type="ORF">NOR_05913</name>
</gene>
<keyword evidence="2" id="KW-0378">Hydrolase</keyword>
<dbReference type="GO" id="GO:0006139">
    <property type="term" value="P:nucleobase-containing compound metabolic process"/>
    <property type="evidence" value="ECO:0007669"/>
    <property type="project" value="InterPro"/>
</dbReference>
<keyword evidence="6" id="KW-1185">Reference proteome</keyword>
<dbReference type="GO" id="GO:0003676">
    <property type="term" value="F:nucleic acid binding"/>
    <property type="evidence" value="ECO:0007669"/>
    <property type="project" value="InterPro"/>
</dbReference>
<evidence type="ECO:0000313" key="5">
    <source>
        <dbReference type="EMBL" id="OAA40352.1"/>
    </source>
</evidence>
<dbReference type="AlphaFoldDB" id="A0A167BS02"/>
<dbReference type="GO" id="GO:0005737">
    <property type="term" value="C:cytoplasm"/>
    <property type="evidence" value="ECO:0007669"/>
    <property type="project" value="TreeGrafter"/>
</dbReference>
<dbReference type="InterPro" id="IPR036397">
    <property type="entry name" value="RNaseH_sf"/>
</dbReference>
<dbReference type="Gene3D" id="3.30.420.10">
    <property type="entry name" value="Ribonuclease H-like superfamily/Ribonuclease H"/>
    <property type="match status" value="1"/>
</dbReference>